<organism evidence="1 2">
    <name type="scientific">Parelaphostrongylus tenuis</name>
    <name type="common">Meningeal worm</name>
    <dbReference type="NCBI Taxonomy" id="148309"/>
    <lineage>
        <taxon>Eukaryota</taxon>
        <taxon>Metazoa</taxon>
        <taxon>Ecdysozoa</taxon>
        <taxon>Nematoda</taxon>
        <taxon>Chromadorea</taxon>
        <taxon>Rhabditida</taxon>
        <taxon>Rhabditina</taxon>
        <taxon>Rhabditomorpha</taxon>
        <taxon>Strongyloidea</taxon>
        <taxon>Metastrongylidae</taxon>
        <taxon>Parelaphostrongylus</taxon>
    </lineage>
</organism>
<dbReference type="Proteomes" id="UP001196413">
    <property type="component" value="Unassembled WGS sequence"/>
</dbReference>
<reference evidence="1" key="1">
    <citation type="submission" date="2021-06" db="EMBL/GenBank/DDBJ databases">
        <title>Parelaphostrongylus tenuis whole genome reference sequence.</title>
        <authorList>
            <person name="Garwood T.J."/>
            <person name="Larsen P.A."/>
            <person name="Fountain-Jones N.M."/>
            <person name="Garbe J.R."/>
            <person name="Macchietto M.G."/>
            <person name="Kania S.A."/>
            <person name="Gerhold R.W."/>
            <person name="Richards J.E."/>
            <person name="Wolf T.M."/>
        </authorList>
    </citation>
    <scope>NUCLEOTIDE SEQUENCE</scope>
    <source>
        <strain evidence="1">MNPRO001-30</strain>
        <tissue evidence="1">Meninges</tissue>
    </source>
</reference>
<evidence type="ECO:0000313" key="1">
    <source>
        <dbReference type="EMBL" id="KAJ1368072.1"/>
    </source>
</evidence>
<protein>
    <submittedName>
        <fullName evidence="1">Uncharacterized protein</fullName>
    </submittedName>
</protein>
<name>A0AAD5R1V3_PARTN</name>
<gene>
    <name evidence="1" type="ORF">KIN20_029130</name>
</gene>
<comment type="caution">
    <text evidence="1">The sequence shown here is derived from an EMBL/GenBank/DDBJ whole genome shotgun (WGS) entry which is preliminary data.</text>
</comment>
<proteinExistence type="predicted"/>
<dbReference type="EMBL" id="JAHQIW010006079">
    <property type="protein sequence ID" value="KAJ1368072.1"/>
    <property type="molecule type" value="Genomic_DNA"/>
</dbReference>
<accession>A0AAD5R1V3</accession>
<keyword evidence="2" id="KW-1185">Reference proteome</keyword>
<dbReference type="AlphaFoldDB" id="A0AAD5R1V3"/>
<evidence type="ECO:0000313" key="2">
    <source>
        <dbReference type="Proteomes" id="UP001196413"/>
    </source>
</evidence>
<sequence length="61" mass="7186">MHAVRKDRLLHCNKENWIEQEHAYGAPPSLYIEKIGILQSDVSIDILCVEQLRSLYTRDYL</sequence>